<name>A0AA37GL79_9PEZI</name>
<protein>
    <submittedName>
        <fullName evidence="1">Uncharacterized protein</fullName>
    </submittedName>
</protein>
<evidence type="ECO:0000313" key="2">
    <source>
        <dbReference type="Proteomes" id="UP001055172"/>
    </source>
</evidence>
<accession>A0AA37GL79</accession>
<organism evidence="1 2">
    <name type="scientific">Colletotrichum liriopes</name>
    <dbReference type="NCBI Taxonomy" id="708192"/>
    <lineage>
        <taxon>Eukaryota</taxon>
        <taxon>Fungi</taxon>
        <taxon>Dikarya</taxon>
        <taxon>Ascomycota</taxon>
        <taxon>Pezizomycotina</taxon>
        <taxon>Sordariomycetes</taxon>
        <taxon>Hypocreomycetidae</taxon>
        <taxon>Glomerellales</taxon>
        <taxon>Glomerellaceae</taxon>
        <taxon>Colletotrichum</taxon>
        <taxon>Colletotrichum spaethianum species complex</taxon>
    </lineage>
</organism>
<dbReference type="Proteomes" id="UP001055172">
    <property type="component" value="Unassembled WGS sequence"/>
</dbReference>
<gene>
    <name evidence="1" type="ORF">ColLi_05503</name>
</gene>
<reference evidence="1 2" key="1">
    <citation type="submission" date="2021-07" db="EMBL/GenBank/DDBJ databases">
        <title>Genome data of Colletotrichum spaethianum.</title>
        <authorList>
            <person name="Utami Y.D."/>
            <person name="Hiruma K."/>
        </authorList>
    </citation>
    <scope>NUCLEOTIDE SEQUENCE [LARGE SCALE GENOMIC DNA]</scope>
    <source>
        <strain evidence="1 2">MAFF 242679</strain>
    </source>
</reference>
<proteinExistence type="predicted"/>
<keyword evidence="2" id="KW-1185">Reference proteome</keyword>
<dbReference type="EMBL" id="BPPX01000010">
    <property type="protein sequence ID" value="GJC82665.1"/>
    <property type="molecule type" value="Genomic_DNA"/>
</dbReference>
<sequence>MFDPKAILESLPTSEALDTSPGLAVAAAHSISNDIRVNQPRSGFPSMNSDQFLVDSEWAEQFAKNIREYEASDKRRKERKWQLEVVIDLGLGVPSLLGLALYLTKQQTARHTAPSSLDK</sequence>
<evidence type="ECO:0000313" key="1">
    <source>
        <dbReference type="EMBL" id="GJC82665.1"/>
    </source>
</evidence>
<comment type="caution">
    <text evidence="1">The sequence shown here is derived from an EMBL/GenBank/DDBJ whole genome shotgun (WGS) entry which is preliminary data.</text>
</comment>
<dbReference type="AlphaFoldDB" id="A0AA37GL79"/>